<organism evidence="1 2">
    <name type="scientific">Pisolithus microcarpus 441</name>
    <dbReference type="NCBI Taxonomy" id="765257"/>
    <lineage>
        <taxon>Eukaryota</taxon>
        <taxon>Fungi</taxon>
        <taxon>Dikarya</taxon>
        <taxon>Basidiomycota</taxon>
        <taxon>Agaricomycotina</taxon>
        <taxon>Agaricomycetes</taxon>
        <taxon>Agaricomycetidae</taxon>
        <taxon>Boletales</taxon>
        <taxon>Sclerodermatineae</taxon>
        <taxon>Pisolithaceae</taxon>
        <taxon>Pisolithus</taxon>
    </lineage>
</organism>
<reference evidence="1 2" key="1">
    <citation type="submission" date="2014-04" db="EMBL/GenBank/DDBJ databases">
        <authorList>
            <consortium name="DOE Joint Genome Institute"/>
            <person name="Kuo A."/>
            <person name="Kohler A."/>
            <person name="Costa M.D."/>
            <person name="Nagy L.G."/>
            <person name="Floudas D."/>
            <person name="Copeland A."/>
            <person name="Barry K.W."/>
            <person name="Cichocki N."/>
            <person name="Veneault-Fourrey C."/>
            <person name="LaButti K."/>
            <person name="Lindquist E.A."/>
            <person name="Lipzen A."/>
            <person name="Lundell T."/>
            <person name="Morin E."/>
            <person name="Murat C."/>
            <person name="Sun H."/>
            <person name="Tunlid A."/>
            <person name="Henrissat B."/>
            <person name="Grigoriev I.V."/>
            <person name="Hibbett D.S."/>
            <person name="Martin F."/>
            <person name="Nordberg H.P."/>
            <person name="Cantor M.N."/>
            <person name="Hua S.X."/>
        </authorList>
    </citation>
    <scope>NUCLEOTIDE SEQUENCE [LARGE SCALE GENOMIC DNA]</scope>
    <source>
        <strain evidence="1 2">441</strain>
    </source>
</reference>
<name>A0A0C9Z7S5_9AGAM</name>
<dbReference type="EMBL" id="KN833805">
    <property type="protein sequence ID" value="KIK18437.1"/>
    <property type="molecule type" value="Genomic_DNA"/>
</dbReference>
<accession>A0A0C9Z7S5</accession>
<dbReference type="OrthoDB" id="3160134at2759"/>
<dbReference type="STRING" id="765257.A0A0C9Z7S5"/>
<evidence type="ECO:0000313" key="1">
    <source>
        <dbReference type="EMBL" id="KIK18437.1"/>
    </source>
</evidence>
<keyword evidence="2" id="KW-1185">Reference proteome</keyword>
<dbReference type="InterPro" id="IPR046521">
    <property type="entry name" value="DUF6698"/>
</dbReference>
<evidence type="ECO:0000313" key="2">
    <source>
        <dbReference type="Proteomes" id="UP000054018"/>
    </source>
</evidence>
<reference evidence="2" key="2">
    <citation type="submission" date="2015-01" db="EMBL/GenBank/DDBJ databases">
        <title>Evolutionary Origins and Diversification of the Mycorrhizal Mutualists.</title>
        <authorList>
            <consortium name="DOE Joint Genome Institute"/>
            <consortium name="Mycorrhizal Genomics Consortium"/>
            <person name="Kohler A."/>
            <person name="Kuo A."/>
            <person name="Nagy L.G."/>
            <person name="Floudas D."/>
            <person name="Copeland A."/>
            <person name="Barry K.W."/>
            <person name="Cichocki N."/>
            <person name="Veneault-Fourrey C."/>
            <person name="LaButti K."/>
            <person name="Lindquist E.A."/>
            <person name="Lipzen A."/>
            <person name="Lundell T."/>
            <person name="Morin E."/>
            <person name="Murat C."/>
            <person name="Riley R."/>
            <person name="Ohm R."/>
            <person name="Sun H."/>
            <person name="Tunlid A."/>
            <person name="Henrissat B."/>
            <person name="Grigoriev I.V."/>
            <person name="Hibbett D.S."/>
            <person name="Martin F."/>
        </authorList>
    </citation>
    <scope>NUCLEOTIDE SEQUENCE [LARGE SCALE GENOMIC DNA]</scope>
    <source>
        <strain evidence="2">441</strain>
    </source>
</reference>
<dbReference type="Proteomes" id="UP000054018">
    <property type="component" value="Unassembled WGS sequence"/>
</dbReference>
<dbReference type="AlphaFoldDB" id="A0A0C9Z7S5"/>
<sequence length="233" mass="26594">MVEVEERGLETLTQEERKEYSAFWELLKIVPNLEDHIMSSSEQDVIAMAELIHKGTSRARSDDMKSMKATIIDWITPKGQALIPHIPRNVKMGQGFHHECTGVLLCPAGYEWANSEMKAKLCSGQLQVAGDQWPLFLYADYSYDVEDPWNGLLRSGLLVLACFTLTSTQMFSWTDLVTDSEWFYISILELLEDLDKADEVDQLMGWWNQYKVIDPVGVTLMSQQTDLSLVYGE</sequence>
<gene>
    <name evidence="1" type="ORF">PISMIDRAFT_14353</name>
</gene>
<protein>
    <submittedName>
        <fullName evidence="1">Uncharacterized protein</fullName>
    </submittedName>
</protein>
<proteinExistence type="predicted"/>
<dbReference type="HOGENOM" id="CLU_035918_3_0_1"/>
<dbReference type="Pfam" id="PF20414">
    <property type="entry name" value="DUF6698"/>
    <property type="match status" value="1"/>
</dbReference>